<sequence length="158" mass="17242">MRDGKEPSGALFFALQCTSTGGVASTITIALTLLNSVDDTHKLTVLHYSIALLSGYATLSLPLFLIGLLHRGTENDLLPPVATLLVGVAYGTLFTYLLTADVGFWASLLYGMIFWLPLEGIRRLSLAIHSKKTIRLLSLILPLSLFLAALLMRHLFQN</sequence>
<proteinExistence type="predicted"/>
<evidence type="ECO:0000313" key="2">
    <source>
        <dbReference type="EMBL" id="SJZ74391.1"/>
    </source>
</evidence>
<accession>A0A1T4N5I9</accession>
<keyword evidence="1" id="KW-0472">Membrane</keyword>
<dbReference type="AlphaFoldDB" id="A0A1T4N5I9"/>
<feature type="transmembrane region" description="Helical" evidence="1">
    <location>
        <begin position="133"/>
        <end position="156"/>
    </location>
</feature>
<evidence type="ECO:0000313" key="3">
    <source>
        <dbReference type="Proteomes" id="UP000190637"/>
    </source>
</evidence>
<dbReference type="RefSeq" id="WP_144389992.1">
    <property type="nucleotide sequence ID" value="NZ_FUWS01000003.1"/>
</dbReference>
<evidence type="ECO:0000256" key="1">
    <source>
        <dbReference type="SAM" id="Phobius"/>
    </source>
</evidence>
<feature type="transmembrane region" description="Helical" evidence="1">
    <location>
        <begin position="81"/>
        <end position="98"/>
    </location>
</feature>
<protein>
    <submittedName>
        <fullName evidence="2">Uncharacterized protein</fullName>
    </submittedName>
</protein>
<feature type="transmembrane region" description="Helical" evidence="1">
    <location>
        <begin position="104"/>
        <end position="121"/>
    </location>
</feature>
<organism evidence="2 3">
    <name type="scientific">Marinactinospora thermotolerans DSM 45154</name>
    <dbReference type="NCBI Taxonomy" id="1122192"/>
    <lineage>
        <taxon>Bacteria</taxon>
        <taxon>Bacillati</taxon>
        <taxon>Actinomycetota</taxon>
        <taxon>Actinomycetes</taxon>
        <taxon>Streptosporangiales</taxon>
        <taxon>Nocardiopsidaceae</taxon>
        <taxon>Marinactinospora</taxon>
    </lineage>
</organism>
<keyword evidence="3" id="KW-1185">Reference proteome</keyword>
<dbReference type="EMBL" id="FUWS01000003">
    <property type="protein sequence ID" value="SJZ74391.1"/>
    <property type="molecule type" value="Genomic_DNA"/>
</dbReference>
<name>A0A1T4N5I9_9ACTN</name>
<gene>
    <name evidence="2" type="ORF">SAMN02745673_01281</name>
</gene>
<keyword evidence="1" id="KW-0812">Transmembrane</keyword>
<feature type="transmembrane region" description="Helical" evidence="1">
    <location>
        <begin position="46"/>
        <end position="69"/>
    </location>
</feature>
<dbReference type="Proteomes" id="UP000190637">
    <property type="component" value="Unassembled WGS sequence"/>
</dbReference>
<reference evidence="2 3" key="1">
    <citation type="submission" date="2017-02" db="EMBL/GenBank/DDBJ databases">
        <authorList>
            <person name="Peterson S.W."/>
        </authorList>
    </citation>
    <scope>NUCLEOTIDE SEQUENCE [LARGE SCALE GENOMIC DNA]</scope>
    <source>
        <strain evidence="2 3">DSM 45154</strain>
    </source>
</reference>
<feature type="transmembrane region" description="Helical" evidence="1">
    <location>
        <begin position="12"/>
        <end position="34"/>
    </location>
</feature>
<keyword evidence="1" id="KW-1133">Transmembrane helix</keyword>